<name>A0A8R7QBC2_TRIUA</name>
<keyword evidence="3" id="KW-1185">Reference proteome</keyword>
<organism evidence="2 3">
    <name type="scientific">Triticum urartu</name>
    <name type="common">Red wild einkorn</name>
    <name type="synonym">Crithodium urartu</name>
    <dbReference type="NCBI Taxonomy" id="4572"/>
    <lineage>
        <taxon>Eukaryota</taxon>
        <taxon>Viridiplantae</taxon>
        <taxon>Streptophyta</taxon>
        <taxon>Embryophyta</taxon>
        <taxon>Tracheophyta</taxon>
        <taxon>Spermatophyta</taxon>
        <taxon>Magnoliopsida</taxon>
        <taxon>Liliopsida</taxon>
        <taxon>Poales</taxon>
        <taxon>Poaceae</taxon>
        <taxon>BOP clade</taxon>
        <taxon>Pooideae</taxon>
        <taxon>Triticodae</taxon>
        <taxon>Triticeae</taxon>
        <taxon>Triticinae</taxon>
        <taxon>Triticum</taxon>
    </lineage>
</organism>
<evidence type="ECO:0000313" key="3">
    <source>
        <dbReference type="Proteomes" id="UP000015106"/>
    </source>
</evidence>
<evidence type="ECO:0000259" key="1">
    <source>
        <dbReference type="Pfam" id="PF00078"/>
    </source>
</evidence>
<dbReference type="InterPro" id="IPR000477">
    <property type="entry name" value="RT_dom"/>
</dbReference>
<dbReference type="EnsemblPlants" id="TuG1812G0500000677.01.T01">
    <property type="protein sequence ID" value="TuG1812G0500000677.01.T01.cds253371"/>
    <property type="gene ID" value="TuG1812G0500000677.01"/>
</dbReference>
<reference evidence="2" key="3">
    <citation type="submission" date="2022-06" db="UniProtKB">
        <authorList>
            <consortium name="EnsemblPlants"/>
        </authorList>
    </citation>
    <scope>IDENTIFICATION</scope>
</reference>
<accession>A0A8R7QBC2</accession>
<dbReference type="AlphaFoldDB" id="A0A8R7QBC2"/>
<reference evidence="3" key="1">
    <citation type="journal article" date="2013" name="Nature">
        <title>Draft genome of the wheat A-genome progenitor Triticum urartu.</title>
        <authorList>
            <person name="Ling H.Q."/>
            <person name="Zhao S."/>
            <person name="Liu D."/>
            <person name="Wang J."/>
            <person name="Sun H."/>
            <person name="Zhang C."/>
            <person name="Fan H."/>
            <person name="Li D."/>
            <person name="Dong L."/>
            <person name="Tao Y."/>
            <person name="Gao C."/>
            <person name="Wu H."/>
            <person name="Li Y."/>
            <person name="Cui Y."/>
            <person name="Guo X."/>
            <person name="Zheng S."/>
            <person name="Wang B."/>
            <person name="Yu K."/>
            <person name="Liang Q."/>
            <person name="Yang W."/>
            <person name="Lou X."/>
            <person name="Chen J."/>
            <person name="Feng M."/>
            <person name="Jian J."/>
            <person name="Zhang X."/>
            <person name="Luo G."/>
            <person name="Jiang Y."/>
            <person name="Liu J."/>
            <person name="Wang Z."/>
            <person name="Sha Y."/>
            <person name="Zhang B."/>
            <person name="Wu H."/>
            <person name="Tang D."/>
            <person name="Shen Q."/>
            <person name="Xue P."/>
            <person name="Zou S."/>
            <person name="Wang X."/>
            <person name="Liu X."/>
            <person name="Wang F."/>
            <person name="Yang Y."/>
            <person name="An X."/>
            <person name="Dong Z."/>
            <person name="Zhang K."/>
            <person name="Zhang X."/>
            <person name="Luo M.C."/>
            <person name="Dvorak J."/>
            <person name="Tong Y."/>
            <person name="Wang J."/>
            <person name="Yang H."/>
            <person name="Li Z."/>
            <person name="Wang D."/>
            <person name="Zhang A."/>
            <person name="Wang J."/>
        </authorList>
    </citation>
    <scope>NUCLEOTIDE SEQUENCE</scope>
    <source>
        <strain evidence="3">cv. G1812</strain>
    </source>
</reference>
<dbReference type="PANTHER" id="PTHR33116">
    <property type="entry name" value="REVERSE TRANSCRIPTASE ZINC-BINDING DOMAIN-CONTAINING PROTEIN-RELATED-RELATED"/>
    <property type="match status" value="1"/>
</dbReference>
<sequence length="229" mass="25153">MGFGARWVDWICGLLSTSSTRIMVNGTPGRPISNRIGLRQGDPISPMLFIMIMEPLHHMFELATSRGLLAPLARSGMKHRLSMFADHVVFFTKPDELDLSTCALLLKIFGEASGLKVNLAKGAAFPIRCSDETMEMVERTLGCPSGSFPCKYLGLPLTLRKQSAAQLSYLVDQLAGALPRWKATKIPKSGRLLLIQSVLCAMPLHAMLALDLPKKTIAALNKICRGFLW</sequence>
<dbReference type="Pfam" id="PF00078">
    <property type="entry name" value="RVT_1"/>
    <property type="match status" value="1"/>
</dbReference>
<protein>
    <recommendedName>
        <fullName evidence="1">Reverse transcriptase domain-containing protein</fullName>
    </recommendedName>
</protein>
<evidence type="ECO:0000313" key="2">
    <source>
        <dbReference type="EnsemblPlants" id="TuG1812G0500000677.01.T01.cds253371"/>
    </source>
</evidence>
<feature type="domain" description="Reverse transcriptase" evidence="1">
    <location>
        <begin position="15"/>
        <end position="156"/>
    </location>
</feature>
<dbReference type="Gramene" id="TuG1812G0500000677.01.T01">
    <property type="protein sequence ID" value="TuG1812G0500000677.01.T01.cds253371"/>
    <property type="gene ID" value="TuG1812G0500000677.01"/>
</dbReference>
<reference evidence="2" key="2">
    <citation type="submission" date="2018-03" db="EMBL/GenBank/DDBJ databases">
        <title>The Triticum urartu genome reveals the dynamic nature of wheat genome evolution.</title>
        <authorList>
            <person name="Ling H."/>
            <person name="Ma B."/>
            <person name="Shi X."/>
            <person name="Liu H."/>
            <person name="Dong L."/>
            <person name="Sun H."/>
            <person name="Cao Y."/>
            <person name="Gao Q."/>
            <person name="Zheng S."/>
            <person name="Li Y."/>
            <person name="Yu Y."/>
            <person name="Du H."/>
            <person name="Qi M."/>
            <person name="Li Y."/>
            <person name="Yu H."/>
            <person name="Cui Y."/>
            <person name="Wang N."/>
            <person name="Chen C."/>
            <person name="Wu H."/>
            <person name="Zhao Y."/>
            <person name="Zhang J."/>
            <person name="Li Y."/>
            <person name="Zhou W."/>
            <person name="Zhang B."/>
            <person name="Hu W."/>
            <person name="Eijk M."/>
            <person name="Tang J."/>
            <person name="Witsenboer H."/>
            <person name="Zhao S."/>
            <person name="Li Z."/>
            <person name="Zhang A."/>
            <person name="Wang D."/>
            <person name="Liang C."/>
        </authorList>
    </citation>
    <scope>NUCLEOTIDE SEQUENCE [LARGE SCALE GENOMIC DNA]</scope>
    <source>
        <strain evidence="2">cv. G1812</strain>
    </source>
</reference>
<dbReference type="PANTHER" id="PTHR33116:SF78">
    <property type="entry name" value="OS12G0587133 PROTEIN"/>
    <property type="match status" value="1"/>
</dbReference>
<proteinExistence type="predicted"/>
<dbReference type="Proteomes" id="UP000015106">
    <property type="component" value="Chromosome 5"/>
</dbReference>